<keyword evidence="1" id="KW-0812">Transmembrane</keyword>
<accession>A0A9P5Y5S6</accession>
<organism evidence="2 3">
    <name type="scientific">Collybia nuda</name>
    <dbReference type="NCBI Taxonomy" id="64659"/>
    <lineage>
        <taxon>Eukaryota</taxon>
        <taxon>Fungi</taxon>
        <taxon>Dikarya</taxon>
        <taxon>Basidiomycota</taxon>
        <taxon>Agaricomycotina</taxon>
        <taxon>Agaricomycetes</taxon>
        <taxon>Agaricomycetidae</taxon>
        <taxon>Agaricales</taxon>
        <taxon>Tricholomatineae</taxon>
        <taxon>Clitocybaceae</taxon>
        <taxon>Collybia</taxon>
    </lineage>
</organism>
<keyword evidence="1" id="KW-0472">Membrane</keyword>
<keyword evidence="1" id="KW-1133">Transmembrane helix</keyword>
<gene>
    <name evidence="2" type="ORF">BDZ94DRAFT_1260359</name>
</gene>
<protein>
    <submittedName>
        <fullName evidence="2">Uncharacterized protein</fullName>
    </submittedName>
</protein>
<dbReference type="EMBL" id="MU150268">
    <property type="protein sequence ID" value="KAF9462793.1"/>
    <property type="molecule type" value="Genomic_DNA"/>
</dbReference>
<name>A0A9P5Y5S6_9AGAR</name>
<dbReference type="AlphaFoldDB" id="A0A9P5Y5S6"/>
<comment type="caution">
    <text evidence="2">The sequence shown here is derived from an EMBL/GenBank/DDBJ whole genome shotgun (WGS) entry which is preliminary data.</text>
</comment>
<feature type="transmembrane region" description="Helical" evidence="1">
    <location>
        <begin position="16"/>
        <end position="35"/>
    </location>
</feature>
<evidence type="ECO:0000313" key="2">
    <source>
        <dbReference type="EMBL" id="KAF9462793.1"/>
    </source>
</evidence>
<reference evidence="2" key="1">
    <citation type="submission" date="2020-11" db="EMBL/GenBank/DDBJ databases">
        <authorList>
            <consortium name="DOE Joint Genome Institute"/>
            <person name="Ahrendt S."/>
            <person name="Riley R."/>
            <person name="Andreopoulos W."/>
            <person name="Labutti K."/>
            <person name="Pangilinan J."/>
            <person name="Ruiz-Duenas F.J."/>
            <person name="Barrasa J.M."/>
            <person name="Sanchez-Garcia M."/>
            <person name="Camarero S."/>
            <person name="Miyauchi S."/>
            <person name="Serrano A."/>
            <person name="Linde D."/>
            <person name="Babiker R."/>
            <person name="Drula E."/>
            <person name="Ayuso-Fernandez I."/>
            <person name="Pacheco R."/>
            <person name="Padilla G."/>
            <person name="Ferreira P."/>
            <person name="Barriuso J."/>
            <person name="Kellner H."/>
            <person name="Castanera R."/>
            <person name="Alfaro M."/>
            <person name="Ramirez L."/>
            <person name="Pisabarro A.G."/>
            <person name="Kuo A."/>
            <person name="Tritt A."/>
            <person name="Lipzen A."/>
            <person name="He G."/>
            <person name="Yan M."/>
            <person name="Ng V."/>
            <person name="Cullen D."/>
            <person name="Martin F."/>
            <person name="Rosso M.-N."/>
            <person name="Henrissat B."/>
            <person name="Hibbett D."/>
            <person name="Martinez A.T."/>
            <person name="Grigoriev I.V."/>
        </authorList>
    </citation>
    <scope>NUCLEOTIDE SEQUENCE</scope>
    <source>
        <strain evidence="2">CBS 247.69</strain>
    </source>
</reference>
<dbReference type="Proteomes" id="UP000807353">
    <property type="component" value="Unassembled WGS sequence"/>
</dbReference>
<evidence type="ECO:0000313" key="3">
    <source>
        <dbReference type="Proteomes" id="UP000807353"/>
    </source>
</evidence>
<sequence length="90" mass="10486">MGPSTMCSKELDHSTLFVLVCWTVSLLWYVSYGIIRSRPLRSARGTGPTNYLLENFKRPIDIFTVNITLSTHTQAYRRAKYQVERAVRFR</sequence>
<proteinExistence type="predicted"/>
<evidence type="ECO:0000256" key="1">
    <source>
        <dbReference type="SAM" id="Phobius"/>
    </source>
</evidence>
<keyword evidence="3" id="KW-1185">Reference proteome</keyword>